<feature type="region of interest" description="Disordered" evidence="3">
    <location>
        <begin position="183"/>
        <end position="247"/>
    </location>
</feature>
<dbReference type="GO" id="GO:0005634">
    <property type="term" value="C:nucleus"/>
    <property type="evidence" value="ECO:0007669"/>
    <property type="project" value="TreeGrafter"/>
</dbReference>
<dbReference type="InterPro" id="IPR035979">
    <property type="entry name" value="RBD_domain_sf"/>
</dbReference>
<dbReference type="SUPFAM" id="SSF54928">
    <property type="entry name" value="RNA-binding domain, RBD"/>
    <property type="match status" value="1"/>
</dbReference>
<dbReference type="Gramene" id="RZC61229">
    <property type="protein sequence ID" value="RZC61229"/>
    <property type="gene ID" value="C5167_023002"/>
</dbReference>
<sequence length="262" mass="28165">MIDSSWSSLSEELSSVEIFNASAHQYHAYHQLICRRPSRTKGISLKPDLFEDSLVAAWYPGIETGTKLYVSNLDVGVTNEDIKACRPNTCYFVYDGWIHVQELFSEIGSLKRYSVHYDMNGRPNGSAEVVFNRKADGLTAMKRYNNVQLDGKAMKIEIIGTSLAAPVSTRISVIGANGRGKRTVIMTPGMGRGGGGSGLSNRGGSTRNNRGGAQRGRGGAKSRGGGAGRGRGGGRGKTKPTVKSAVELDAELESYHAESMQS</sequence>
<dbReference type="EMBL" id="CM010719">
    <property type="protein sequence ID" value="RZC61229.1"/>
    <property type="molecule type" value="Genomic_DNA"/>
</dbReference>
<dbReference type="GO" id="GO:0006406">
    <property type="term" value="P:mRNA export from nucleus"/>
    <property type="evidence" value="ECO:0007669"/>
    <property type="project" value="TreeGrafter"/>
</dbReference>
<keyword evidence="1 2" id="KW-0694">RNA-binding</keyword>
<dbReference type="PANTHER" id="PTHR19965:SF33">
    <property type="entry name" value="THO COMPLEX SUBUNIT 4D"/>
    <property type="match status" value="1"/>
</dbReference>
<dbReference type="InterPro" id="IPR051229">
    <property type="entry name" value="ALYREF_mRNA_export"/>
</dbReference>
<evidence type="ECO:0000313" key="5">
    <source>
        <dbReference type="EMBL" id="RZC61229.1"/>
    </source>
</evidence>
<evidence type="ECO:0000259" key="4">
    <source>
        <dbReference type="PROSITE" id="PS50102"/>
    </source>
</evidence>
<dbReference type="OMA" id="DIRHFAV"/>
<evidence type="ECO:0000256" key="2">
    <source>
        <dbReference type="PROSITE-ProRule" id="PRU00176"/>
    </source>
</evidence>
<dbReference type="Proteomes" id="UP000316621">
    <property type="component" value="Chromosome 5"/>
</dbReference>
<dbReference type="InterPro" id="IPR000504">
    <property type="entry name" value="RRM_dom"/>
</dbReference>
<feature type="compositionally biased region" description="Low complexity" evidence="3">
    <location>
        <begin position="199"/>
        <end position="212"/>
    </location>
</feature>
<keyword evidence="6" id="KW-1185">Reference proteome</keyword>
<dbReference type="AlphaFoldDB" id="A0A4Y7JNC1"/>
<evidence type="ECO:0000256" key="1">
    <source>
        <dbReference type="ARBA" id="ARBA00022884"/>
    </source>
</evidence>
<gene>
    <name evidence="5" type="ORF">C5167_023002</name>
</gene>
<dbReference type="SMART" id="SM01218">
    <property type="entry name" value="FoP_duplication"/>
    <property type="match status" value="1"/>
</dbReference>
<organism evidence="5 6">
    <name type="scientific">Papaver somniferum</name>
    <name type="common">Opium poppy</name>
    <dbReference type="NCBI Taxonomy" id="3469"/>
    <lineage>
        <taxon>Eukaryota</taxon>
        <taxon>Viridiplantae</taxon>
        <taxon>Streptophyta</taxon>
        <taxon>Embryophyta</taxon>
        <taxon>Tracheophyta</taxon>
        <taxon>Spermatophyta</taxon>
        <taxon>Magnoliopsida</taxon>
        <taxon>Ranunculales</taxon>
        <taxon>Papaveraceae</taxon>
        <taxon>Papaveroideae</taxon>
        <taxon>Papaver</taxon>
    </lineage>
</organism>
<feature type="domain" description="RRM" evidence="4">
    <location>
        <begin position="66"/>
        <end position="161"/>
    </location>
</feature>
<dbReference type="PANTHER" id="PTHR19965">
    <property type="entry name" value="RNA AND EXPORT FACTOR BINDING PROTEIN"/>
    <property type="match status" value="1"/>
</dbReference>
<dbReference type="CDD" id="cd12680">
    <property type="entry name" value="RRM_THOC4"/>
    <property type="match status" value="1"/>
</dbReference>
<dbReference type="GO" id="GO:0003729">
    <property type="term" value="F:mRNA binding"/>
    <property type="evidence" value="ECO:0007669"/>
    <property type="project" value="TreeGrafter"/>
</dbReference>
<dbReference type="Gene3D" id="3.30.70.330">
    <property type="match status" value="1"/>
</dbReference>
<name>A0A4Y7JNC1_PAPSO</name>
<dbReference type="InterPro" id="IPR025715">
    <property type="entry name" value="FoP_C"/>
</dbReference>
<dbReference type="PROSITE" id="PS50102">
    <property type="entry name" value="RRM"/>
    <property type="match status" value="1"/>
</dbReference>
<dbReference type="InterPro" id="IPR012677">
    <property type="entry name" value="Nucleotide-bd_a/b_plait_sf"/>
</dbReference>
<accession>A0A4Y7JNC1</accession>
<feature type="compositionally biased region" description="Gly residues" evidence="3">
    <location>
        <begin position="213"/>
        <end position="231"/>
    </location>
</feature>
<dbReference type="STRING" id="3469.A0A4Y7JNC1"/>
<dbReference type="Pfam" id="PF13865">
    <property type="entry name" value="FoP_duplication"/>
    <property type="match status" value="1"/>
</dbReference>
<reference evidence="5 6" key="1">
    <citation type="journal article" date="2018" name="Science">
        <title>The opium poppy genome and morphinan production.</title>
        <authorList>
            <person name="Guo L."/>
            <person name="Winzer T."/>
            <person name="Yang X."/>
            <person name="Li Y."/>
            <person name="Ning Z."/>
            <person name="He Z."/>
            <person name="Teodor R."/>
            <person name="Lu Y."/>
            <person name="Bowser T.A."/>
            <person name="Graham I.A."/>
            <person name="Ye K."/>
        </authorList>
    </citation>
    <scope>NUCLEOTIDE SEQUENCE [LARGE SCALE GENOMIC DNA]</scope>
    <source>
        <strain evidence="6">cv. HN1</strain>
        <tissue evidence="5">Leaves</tissue>
    </source>
</reference>
<evidence type="ECO:0000256" key="3">
    <source>
        <dbReference type="SAM" id="MobiDB-lite"/>
    </source>
</evidence>
<evidence type="ECO:0000313" key="6">
    <source>
        <dbReference type="Proteomes" id="UP000316621"/>
    </source>
</evidence>
<protein>
    <recommendedName>
        <fullName evidence="4">RRM domain-containing protein</fullName>
    </recommendedName>
</protein>
<dbReference type="Pfam" id="PF00076">
    <property type="entry name" value="RRM_1"/>
    <property type="match status" value="1"/>
</dbReference>
<proteinExistence type="predicted"/>
<dbReference type="SMART" id="SM00360">
    <property type="entry name" value="RRM"/>
    <property type="match status" value="1"/>
</dbReference>